<proteinExistence type="predicted"/>
<dbReference type="Proteomes" id="UP000014909">
    <property type="component" value="Plasmid unnamed"/>
</dbReference>
<geneLocation type="plasmid" evidence="2">
    <name>unnamed</name>
</geneLocation>
<dbReference type="PATRIC" id="fig|1300253.3.peg.4615"/>
<reference evidence="2 3" key="1">
    <citation type="journal article" date="2013" name="Genome Biol. Evol.">
        <title>Genomic Diversity of "Deep Ecotype" Alteromonas macleodii Isolates: Evidence for Pan-Mediterranean Clonal Frames.</title>
        <authorList>
            <person name="Lopez-Perez M."/>
            <person name="Gonzaga A."/>
            <person name="Rodriguez-Valera F."/>
        </authorList>
    </citation>
    <scope>NUCLEOTIDE SEQUENCE [LARGE SCALE GENOMIC DNA]</scope>
    <source>
        <strain evidence="3">'English Channel 615'</strain>
        <plasmid evidence="3">Plasmid</plasmid>
    </source>
</reference>
<keyword evidence="1" id="KW-0812">Transmembrane</keyword>
<sequence>MLNSLVSVFQYFLPITVALSVAFILQRLYISLLLKVGGRPLLYIPASFSVPIHELSHYIAAKLCLHKVEKVVFFQMNSSQTLGYVSHSYKKSIVSPLTNAVIGMAPIFGGWFVVTLITFLLVPDIYQLINIKLSLTDTTIVDDIARYIRAFESVFYQHYAEPKFWLWVFLVANVAVFSAPSGADFKGAWSGMALIICMYVVLFHFFGDDTGLFNIVNSMFSAYLPTLILCVFVVLFGTSTLLVFNIIKSKLLGAKQS</sequence>
<feature type="transmembrane region" description="Helical" evidence="1">
    <location>
        <begin position="164"/>
        <end position="180"/>
    </location>
</feature>
<dbReference type="BioCyc" id="AMAC1300253:G12YX-3498-MONOMER"/>
<evidence type="ECO:0000313" key="3">
    <source>
        <dbReference type="Proteomes" id="UP000014909"/>
    </source>
</evidence>
<name>S5ALR0_9ALTE</name>
<feature type="transmembrane region" description="Helical" evidence="1">
    <location>
        <begin position="12"/>
        <end position="34"/>
    </location>
</feature>
<organism evidence="2 3">
    <name type="scientific">Alteromonas mediterranea 615</name>
    <dbReference type="NCBI Taxonomy" id="1300253"/>
    <lineage>
        <taxon>Bacteria</taxon>
        <taxon>Pseudomonadati</taxon>
        <taxon>Pseudomonadota</taxon>
        <taxon>Gammaproteobacteria</taxon>
        <taxon>Alteromonadales</taxon>
        <taxon>Alteromonadaceae</taxon>
        <taxon>Alteromonas/Salinimonas group</taxon>
        <taxon>Alteromonas</taxon>
    </lineage>
</organism>
<keyword evidence="2" id="KW-0614">Plasmid</keyword>
<gene>
    <name evidence="2" type="ORF">I633_22141</name>
</gene>
<evidence type="ECO:0000256" key="1">
    <source>
        <dbReference type="SAM" id="Phobius"/>
    </source>
</evidence>
<keyword evidence="1" id="KW-1133">Transmembrane helix</keyword>
<dbReference type="KEGG" id="amh:I633_22141"/>
<protein>
    <submittedName>
        <fullName evidence="2">Uncharacterized protein</fullName>
    </submittedName>
</protein>
<feature type="transmembrane region" description="Helical" evidence="1">
    <location>
        <begin position="187"/>
        <end position="206"/>
    </location>
</feature>
<dbReference type="AlphaFoldDB" id="S5ALR0"/>
<evidence type="ECO:0000313" key="2">
    <source>
        <dbReference type="EMBL" id="AGP79851.1"/>
    </source>
</evidence>
<dbReference type="HOGENOM" id="CLU_1080280_0_0_6"/>
<feature type="transmembrane region" description="Helical" evidence="1">
    <location>
        <begin position="226"/>
        <end position="247"/>
    </location>
</feature>
<dbReference type="EMBL" id="CP004847">
    <property type="protein sequence ID" value="AGP79851.1"/>
    <property type="molecule type" value="Genomic_DNA"/>
</dbReference>
<accession>S5ALR0</accession>
<feature type="transmembrane region" description="Helical" evidence="1">
    <location>
        <begin position="100"/>
        <end position="122"/>
    </location>
</feature>
<keyword evidence="1" id="KW-0472">Membrane</keyword>